<protein>
    <submittedName>
        <fullName evidence="2">Uncharacterized protein</fullName>
    </submittedName>
</protein>
<feature type="region of interest" description="Disordered" evidence="1">
    <location>
        <begin position="1"/>
        <end position="26"/>
    </location>
</feature>
<name>C4JQA1_UNCRE</name>
<accession>C4JQA1</accession>
<dbReference type="HOGENOM" id="CLU_1918627_0_0_1"/>
<dbReference type="AlphaFoldDB" id="C4JQA1"/>
<evidence type="ECO:0000313" key="2">
    <source>
        <dbReference type="EMBL" id="EEP79809.1"/>
    </source>
</evidence>
<dbReference type="Proteomes" id="UP000002058">
    <property type="component" value="Unassembled WGS sequence"/>
</dbReference>
<dbReference type="KEGG" id="ure:UREG_04655"/>
<dbReference type="VEuPathDB" id="FungiDB:UREG_04655"/>
<dbReference type="RefSeq" id="XP_002545138.1">
    <property type="nucleotide sequence ID" value="XM_002545092.1"/>
</dbReference>
<evidence type="ECO:0000313" key="3">
    <source>
        <dbReference type="Proteomes" id="UP000002058"/>
    </source>
</evidence>
<feature type="compositionally biased region" description="Basic residues" evidence="1">
    <location>
        <begin position="14"/>
        <end position="26"/>
    </location>
</feature>
<organism evidence="2 3">
    <name type="scientific">Uncinocarpus reesii (strain UAMH 1704)</name>
    <dbReference type="NCBI Taxonomy" id="336963"/>
    <lineage>
        <taxon>Eukaryota</taxon>
        <taxon>Fungi</taxon>
        <taxon>Dikarya</taxon>
        <taxon>Ascomycota</taxon>
        <taxon>Pezizomycotina</taxon>
        <taxon>Eurotiomycetes</taxon>
        <taxon>Eurotiomycetidae</taxon>
        <taxon>Onygenales</taxon>
        <taxon>Onygenaceae</taxon>
        <taxon>Uncinocarpus</taxon>
    </lineage>
</organism>
<proteinExistence type="predicted"/>
<dbReference type="GeneID" id="8440040"/>
<sequence length="132" mass="15014">METSPSRPGPAPRSPRRSHRRNSRHIGKSLARGLRRALFCLVNPCLATYRLIAGPVWNWWTQDHQARLPSEASRVDLVREQRTQDMSWHMVAIPPAASADYLQSVRVYFALAPARRGCTKMSRLGQIRRQGG</sequence>
<keyword evidence="3" id="KW-1185">Reference proteome</keyword>
<reference evidence="3" key="1">
    <citation type="journal article" date="2009" name="Genome Res.">
        <title>Comparative genomic analyses of the human fungal pathogens Coccidioides and their relatives.</title>
        <authorList>
            <person name="Sharpton T.J."/>
            <person name="Stajich J.E."/>
            <person name="Rounsley S.D."/>
            <person name="Gardner M.J."/>
            <person name="Wortman J.R."/>
            <person name="Jordar V.S."/>
            <person name="Maiti R."/>
            <person name="Kodira C.D."/>
            <person name="Neafsey D.E."/>
            <person name="Zeng Q."/>
            <person name="Hung C.-Y."/>
            <person name="McMahan C."/>
            <person name="Muszewska A."/>
            <person name="Grynberg M."/>
            <person name="Mandel M.A."/>
            <person name="Kellner E.M."/>
            <person name="Barker B.M."/>
            <person name="Galgiani J.N."/>
            <person name="Orbach M.J."/>
            <person name="Kirkland T.N."/>
            <person name="Cole G.T."/>
            <person name="Henn M.R."/>
            <person name="Birren B.W."/>
            <person name="Taylor J.W."/>
        </authorList>
    </citation>
    <scope>NUCLEOTIDE SEQUENCE [LARGE SCALE GENOMIC DNA]</scope>
    <source>
        <strain evidence="3">UAMH 1704</strain>
    </source>
</reference>
<dbReference type="EMBL" id="CH476616">
    <property type="protein sequence ID" value="EEP79809.1"/>
    <property type="molecule type" value="Genomic_DNA"/>
</dbReference>
<dbReference type="InParanoid" id="C4JQA1"/>
<gene>
    <name evidence="2" type="ORF">UREG_04655</name>
</gene>
<evidence type="ECO:0000256" key="1">
    <source>
        <dbReference type="SAM" id="MobiDB-lite"/>
    </source>
</evidence>